<evidence type="ECO:0000259" key="8">
    <source>
        <dbReference type="PROSITE" id="PS50067"/>
    </source>
</evidence>
<evidence type="ECO:0000313" key="9">
    <source>
        <dbReference type="EMBL" id="KAK0157159.1"/>
    </source>
</evidence>
<dbReference type="GO" id="GO:0005524">
    <property type="term" value="F:ATP binding"/>
    <property type="evidence" value="ECO:0007669"/>
    <property type="project" value="UniProtKB-UniRule"/>
</dbReference>
<keyword evidence="5 7" id="KW-0505">Motor protein</keyword>
<dbReference type="PANTHER" id="PTHR47972">
    <property type="entry name" value="KINESIN-LIKE PROTEIN KLP-3"/>
    <property type="match status" value="1"/>
</dbReference>
<comment type="subcellular location">
    <subcellularLocation>
        <location evidence="1">Cytoplasm</location>
        <location evidence="1">Cytoskeleton</location>
    </subcellularLocation>
</comment>
<dbReference type="InterPro" id="IPR027640">
    <property type="entry name" value="Kinesin-like_fam"/>
</dbReference>
<keyword evidence="6" id="KW-0963">Cytoplasm</keyword>
<dbReference type="EMBL" id="JAQQBS010001475">
    <property type="protein sequence ID" value="KAK0157159.1"/>
    <property type="molecule type" value="Genomic_DNA"/>
</dbReference>
<comment type="similarity">
    <text evidence="7">Belongs to the TRAFAC class myosin-kinesin ATPase superfamily. Kinesin family.</text>
</comment>
<evidence type="ECO:0000256" key="5">
    <source>
        <dbReference type="ARBA" id="ARBA00023175"/>
    </source>
</evidence>
<gene>
    <name evidence="9" type="ORF">PV328_011809</name>
</gene>
<dbReference type="InterPro" id="IPR027417">
    <property type="entry name" value="P-loop_NTPase"/>
</dbReference>
<feature type="binding site" evidence="7">
    <location>
        <begin position="97"/>
        <end position="104"/>
    </location>
    <ligand>
        <name>ATP</name>
        <dbReference type="ChEBI" id="CHEBI:30616"/>
    </ligand>
</feature>
<evidence type="ECO:0000256" key="4">
    <source>
        <dbReference type="ARBA" id="ARBA00022840"/>
    </source>
</evidence>
<accession>A0AA39C3Y4</accession>
<evidence type="ECO:0000256" key="7">
    <source>
        <dbReference type="PROSITE-ProRule" id="PRU00283"/>
    </source>
</evidence>
<organism evidence="9 10">
    <name type="scientific">Microctonus aethiopoides</name>
    <dbReference type="NCBI Taxonomy" id="144406"/>
    <lineage>
        <taxon>Eukaryota</taxon>
        <taxon>Metazoa</taxon>
        <taxon>Ecdysozoa</taxon>
        <taxon>Arthropoda</taxon>
        <taxon>Hexapoda</taxon>
        <taxon>Insecta</taxon>
        <taxon>Pterygota</taxon>
        <taxon>Neoptera</taxon>
        <taxon>Endopterygota</taxon>
        <taxon>Hymenoptera</taxon>
        <taxon>Apocrita</taxon>
        <taxon>Ichneumonoidea</taxon>
        <taxon>Braconidae</taxon>
        <taxon>Euphorinae</taxon>
        <taxon>Microctonus</taxon>
    </lineage>
</organism>
<dbReference type="AlphaFoldDB" id="A0AA39C3Y4"/>
<dbReference type="Gene3D" id="3.40.850.10">
    <property type="entry name" value="Kinesin motor domain"/>
    <property type="match status" value="1"/>
</dbReference>
<name>A0AA39C3Y4_9HYME</name>
<dbReference type="GO" id="GO:0003777">
    <property type="term" value="F:microtubule motor activity"/>
    <property type="evidence" value="ECO:0007669"/>
    <property type="project" value="InterPro"/>
</dbReference>
<dbReference type="GO" id="GO:0005874">
    <property type="term" value="C:microtubule"/>
    <property type="evidence" value="ECO:0007669"/>
    <property type="project" value="UniProtKB-KW"/>
</dbReference>
<dbReference type="InterPro" id="IPR036961">
    <property type="entry name" value="Kinesin_motor_dom_sf"/>
</dbReference>
<dbReference type="PANTHER" id="PTHR47972:SF45">
    <property type="entry name" value="PROTEIN CLARET SEGREGATIONAL"/>
    <property type="match status" value="1"/>
</dbReference>
<keyword evidence="6" id="KW-0206">Cytoskeleton</keyword>
<protein>
    <recommendedName>
        <fullName evidence="8">Kinesin motor domain-containing protein</fullName>
    </recommendedName>
</protein>
<dbReference type="GO" id="GO:0007018">
    <property type="term" value="P:microtubule-based movement"/>
    <property type="evidence" value="ECO:0007669"/>
    <property type="project" value="InterPro"/>
</dbReference>
<reference evidence="9" key="1">
    <citation type="journal article" date="2023" name="bioRxiv">
        <title>Scaffold-level genome assemblies of two parasitoid biocontrol wasps reveal the parthenogenesis mechanism and an associated novel virus.</title>
        <authorList>
            <person name="Inwood S."/>
            <person name="Skelly J."/>
            <person name="Guhlin J."/>
            <person name="Harrop T."/>
            <person name="Goldson S."/>
            <person name="Dearden P."/>
        </authorList>
    </citation>
    <scope>NUCLEOTIDE SEQUENCE</scope>
    <source>
        <strain evidence="9">Irish</strain>
        <tissue evidence="9">Whole body</tissue>
    </source>
</reference>
<reference evidence="9" key="2">
    <citation type="submission" date="2023-03" db="EMBL/GenBank/DDBJ databases">
        <authorList>
            <person name="Inwood S.N."/>
            <person name="Skelly J.G."/>
            <person name="Guhlin J."/>
            <person name="Harrop T.W.R."/>
            <person name="Goldson S.G."/>
            <person name="Dearden P.K."/>
        </authorList>
    </citation>
    <scope>NUCLEOTIDE SEQUENCE</scope>
    <source>
        <strain evidence="9">Irish</strain>
        <tissue evidence="9">Whole body</tissue>
    </source>
</reference>
<dbReference type="SUPFAM" id="SSF52540">
    <property type="entry name" value="P-loop containing nucleoside triphosphate hydrolases"/>
    <property type="match status" value="1"/>
</dbReference>
<keyword evidence="3 7" id="KW-0547">Nucleotide-binding</keyword>
<keyword evidence="10" id="KW-1185">Reference proteome</keyword>
<dbReference type="Proteomes" id="UP001168990">
    <property type="component" value="Unassembled WGS sequence"/>
</dbReference>
<evidence type="ECO:0000256" key="2">
    <source>
        <dbReference type="ARBA" id="ARBA00022701"/>
    </source>
</evidence>
<dbReference type="SMART" id="SM00129">
    <property type="entry name" value="KISc"/>
    <property type="match status" value="1"/>
</dbReference>
<dbReference type="PRINTS" id="PR00380">
    <property type="entry name" value="KINESINHEAVY"/>
</dbReference>
<evidence type="ECO:0000256" key="1">
    <source>
        <dbReference type="ARBA" id="ARBA00004245"/>
    </source>
</evidence>
<keyword evidence="2" id="KW-0493">Microtubule</keyword>
<evidence type="ECO:0000313" key="10">
    <source>
        <dbReference type="Proteomes" id="UP001168990"/>
    </source>
</evidence>
<feature type="domain" description="Kinesin motor" evidence="8">
    <location>
        <begin position="18"/>
        <end position="333"/>
    </location>
</feature>
<dbReference type="PROSITE" id="PS50067">
    <property type="entry name" value="KINESIN_MOTOR_2"/>
    <property type="match status" value="1"/>
</dbReference>
<dbReference type="InterPro" id="IPR001752">
    <property type="entry name" value="Kinesin_motor_dom"/>
</dbReference>
<comment type="caution">
    <text evidence="9">The sequence shown here is derived from an EMBL/GenBank/DDBJ whole genome shotgun (WGS) entry which is preliminary data.</text>
</comment>
<dbReference type="Pfam" id="PF00225">
    <property type="entry name" value="Kinesin"/>
    <property type="match status" value="1"/>
</dbReference>
<evidence type="ECO:0000256" key="6">
    <source>
        <dbReference type="ARBA" id="ARBA00023212"/>
    </source>
</evidence>
<evidence type="ECO:0000256" key="3">
    <source>
        <dbReference type="ARBA" id="ARBA00022741"/>
    </source>
</evidence>
<proteinExistence type="inferred from homology"/>
<sequence length="348" mass="40247">MKDDISELHQRVYAVEGNIRLYVRIRGYTSTEKKIDTCDVQYHGNMSFSFSSRDITRKFHCDEVFPPDATQADVFEELTIAIKSLIAGFNVSVFTHGPTGSGKTYTLEGEMTPTSNFTDKSGIIPRSFELRDKEVGRKNDVESTYSIHYSFLLFHQDKVYDLLKNIDKNEIHDFYVSSTNFYKDINFINLYESLFTGQINRRGTLKKKIAPSECTSVFPLNLNKRDNCSAVSYVNFMELPYSRYSKNHSLTYAAKNLTTNQILVLLEKMICSLVKKEKNVSYQKTKLAQILRPSLLGQSKIILFSNITPDQKSYNNTFQSFEVLKKNQKFRKLKNGKFDFSCFNMRIK</sequence>
<dbReference type="GO" id="GO:0008017">
    <property type="term" value="F:microtubule binding"/>
    <property type="evidence" value="ECO:0007669"/>
    <property type="project" value="InterPro"/>
</dbReference>
<keyword evidence="4 7" id="KW-0067">ATP-binding</keyword>